<dbReference type="GO" id="GO:0005737">
    <property type="term" value="C:cytoplasm"/>
    <property type="evidence" value="ECO:0007669"/>
    <property type="project" value="TreeGrafter"/>
</dbReference>
<name>R7V350_CAPTE</name>
<evidence type="ECO:0000259" key="7">
    <source>
        <dbReference type="PROSITE" id="PS50600"/>
    </source>
</evidence>
<evidence type="ECO:0000256" key="3">
    <source>
        <dbReference type="ARBA" id="ARBA00022670"/>
    </source>
</evidence>
<evidence type="ECO:0000256" key="6">
    <source>
        <dbReference type="SAM" id="MobiDB-lite"/>
    </source>
</evidence>
<dbReference type="HOGENOM" id="CLU_024324_1_1_1"/>
<dbReference type="EMBL" id="KB295343">
    <property type="protein sequence ID" value="ELU13268.1"/>
    <property type="molecule type" value="Genomic_DNA"/>
</dbReference>
<dbReference type="EnsemblMetazoa" id="CapteT165789">
    <property type="protein sequence ID" value="CapteP165789"/>
    <property type="gene ID" value="CapteG165789"/>
</dbReference>
<dbReference type="Pfam" id="PF02902">
    <property type="entry name" value="Peptidase_C48"/>
    <property type="match status" value="1"/>
</dbReference>
<keyword evidence="3" id="KW-0645">Protease</keyword>
<feature type="region of interest" description="Disordered" evidence="6">
    <location>
        <begin position="93"/>
        <end position="137"/>
    </location>
</feature>
<evidence type="ECO:0000313" key="10">
    <source>
        <dbReference type="Proteomes" id="UP000014760"/>
    </source>
</evidence>
<evidence type="ECO:0000256" key="2">
    <source>
        <dbReference type="ARBA" id="ARBA00022553"/>
    </source>
</evidence>
<proteinExistence type="inferred from homology"/>
<dbReference type="InterPro" id="IPR003653">
    <property type="entry name" value="Peptidase_C48_C"/>
</dbReference>
<dbReference type="GO" id="GO:0006508">
    <property type="term" value="P:proteolysis"/>
    <property type="evidence" value="ECO:0007669"/>
    <property type="project" value="UniProtKB-KW"/>
</dbReference>
<sequence>MLSEEQQQKTHLFSSFFYRRLTQKQSRRQTNEDQANMSLPERRHSRVKTWTRHVDIFSKDFIIVPINESAHWYLAIICFPWLQKPIVAAKTVKEEQDSTSTPASNSTSESTEAALQSSEGSQESAAEEKPKTPAQTKTAAKAAARILKSSTYIAKQPCILIFDSLSGLGRSGVVRTLREYIQTEWNMRKGSTEGMRLYDKDNMRGANPKCPQQTNFSDCGIYVLQYVECFFRSPIKDYGIPMNLSNWFEESEAKHKREDLRLLILGLQQELNPDLKYDPTKDGCLPELPTAATSLDESMDASQSSSS</sequence>
<gene>
    <name evidence="8" type="ORF">CAPTEDRAFT_165789</name>
</gene>
<protein>
    <recommendedName>
        <fullName evidence="7">Ubiquitin-like protease family profile domain-containing protein</fullName>
    </recommendedName>
</protein>
<organism evidence="8">
    <name type="scientific">Capitella teleta</name>
    <name type="common">Polychaete worm</name>
    <dbReference type="NCBI Taxonomy" id="283909"/>
    <lineage>
        <taxon>Eukaryota</taxon>
        <taxon>Metazoa</taxon>
        <taxon>Spiralia</taxon>
        <taxon>Lophotrochozoa</taxon>
        <taxon>Annelida</taxon>
        <taxon>Polychaeta</taxon>
        <taxon>Sedentaria</taxon>
        <taxon>Scolecida</taxon>
        <taxon>Capitellidae</taxon>
        <taxon>Capitella</taxon>
    </lineage>
</organism>
<feature type="region of interest" description="Disordered" evidence="6">
    <location>
        <begin position="23"/>
        <end position="44"/>
    </location>
</feature>
<keyword evidence="2" id="KW-0597">Phosphoprotein</keyword>
<reference evidence="8 10" key="2">
    <citation type="journal article" date="2013" name="Nature">
        <title>Insights into bilaterian evolution from three spiralian genomes.</title>
        <authorList>
            <person name="Simakov O."/>
            <person name="Marletaz F."/>
            <person name="Cho S.J."/>
            <person name="Edsinger-Gonzales E."/>
            <person name="Havlak P."/>
            <person name="Hellsten U."/>
            <person name="Kuo D.H."/>
            <person name="Larsson T."/>
            <person name="Lv J."/>
            <person name="Arendt D."/>
            <person name="Savage R."/>
            <person name="Osoegawa K."/>
            <person name="de Jong P."/>
            <person name="Grimwood J."/>
            <person name="Chapman J.A."/>
            <person name="Shapiro H."/>
            <person name="Aerts A."/>
            <person name="Otillar R.P."/>
            <person name="Terry A.Y."/>
            <person name="Boore J.L."/>
            <person name="Grigoriev I.V."/>
            <person name="Lindberg D.R."/>
            <person name="Seaver E.C."/>
            <person name="Weisblat D.A."/>
            <person name="Putnam N.H."/>
            <person name="Rokhsar D.S."/>
        </authorList>
    </citation>
    <scope>NUCLEOTIDE SEQUENCE</scope>
    <source>
        <strain evidence="8 10">I ESC-2004</strain>
    </source>
</reference>
<keyword evidence="10" id="KW-1185">Reference proteome</keyword>
<dbReference type="Proteomes" id="UP000014760">
    <property type="component" value="Unassembled WGS sequence"/>
</dbReference>
<dbReference type="PROSITE" id="PS50600">
    <property type="entry name" value="ULP_PROTEASE"/>
    <property type="match status" value="1"/>
</dbReference>
<comment type="similarity">
    <text evidence="1">Belongs to the peptidase C48 family.</text>
</comment>
<dbReference type="PANTHER" id="PTHR46896:SF3">
    <property type="entry name" value="FI06413P-RELATED"/>
    <property type="match status" value="1"/>
</dbReference>
<evidence type="ECO:0000256" key="1">
    <source>
        <dbReference type="ARBA" id="ARBA00005234"/>
    </source>
</evidence>
<dbReference type="AlphaFoldDB" id="R7V350"/>
<dbReference type="EMBL" id="AMQN01005173">
    <property type="status" value="NOT_ANNOTATED_CDS"/>
    <property type="molecule type" value="Genomic_DNA"/>
</dbReference>
<dbReference type="GO" id="GO:0016926">
    <property type="term" value="P:protein desumoylation"/>
    <property type="evidence" value="ECO:0007669"/>
    <property type="project" value="TreeGrafter"/>
</dbReference>
<dbReference type="MEROPS" id="C48.A07"/>
<keyword evidence="5" id="KW-0378">Hydrolase</keyword>
<evidence type="ECO:0000313" key="8">
    <source>
        <dbReference type="EMBL" id="ELU13268.1"/>
    </source>
</evidence>
<dbReference type="GO" id="GO:0005634">
    <property type="term" value="C:nucleus"/>
    <property type="evidence" value="ECO:0007669"/>
    <property type="project" value="TreeGrafter"/>
</dbReference>
<accession>R7V350</accession>
<feature type="compositionally biased region" description="Low complexity" evidence="6">
    <location>
        <begin position="294"/>
        <end position="307"/>
    </location>
</feature>
<dbReference type="SUPFAM" id="SSF54001">
    <property type="entry name" value="Cysteine proteinases"/>
    <property type="match status" value="1"/>
</dbReference>
<dbReference type="GO" id="GO:0070139">
    <property type="term" value="F:SUMO-specific endopeptidase activity"/>
    <property type="evidence" value="ECO:0007669"/>
    <property type="project" value="TreeGrafter"/>
</dbReference>
<feature type="domain" description="Ubiquitin-like protease family profile" evidence="7">
    <location>
        <begin position="1"/>
        <end position="230"/>
    </location>
</feature>
<keyword evidence="4" id="KW-0833">Ubl conjugation pathway</keyword>
<dbReference type="STRING" id="283909.R7V350"/>
<dbReference type="OrthoDB" id="442460at2759"/>
<evidence type="ECO:0000313" key="9">
    <source>
        <dbReference type="EnsemblMetazoa" id="CapteP165789"/>
    </source>
</evidence>
<feature type="compositionally biased region" description="Low complexity" evidence="6">
    <location>
        <begin position="98"/>
        <end position="124"/>
    </location>
</feature>
<evidence type="ECO:0000256" key="5">
    <source>
        <dbReference type="ARBA" id="ARBA00022801"/>
    </source>
</evidence>
<dbReference type="Gene3D" id="3.40.395.10">
    <property type="entry name" value="Adenoviral Proteinase, Chain A"/>
    <property type="match status" value="1"/>
</dbReference>
<feature type="region of interest" description="Disordered" evidence="6">
    <location>
        <begin position="278"/>
        <end position="307"/>
    </location>
</feature>
<dbReference type="InterPro" id="IPR051947">
    <property type="entry name" value="Sentrin-specific_protease"/>
</dbReference>
<dbReference type="PANTHER" id="PTHR46896">
    <property type="entry name" value="SENTRIN-SPECIFIC PROTEASE"/>
    <property type="match status" value="1"/>
</dbReference>
<evidence type="ECO:0000256" key="4">
    <source>
        <dbReference type="ARBA" id="ARBA00022786"/>
    </source>
</evidence>
<reference evidence="9" key="3">
    <citation type="submission" date="2015-06" db="UniProtKB">
        <authorList>
            <consortium name="EnsemblMetazoa"/>
        </authorList>
    </citation>
    <scope>IDENTIFICATION</scope>
</reference>
<dbReference type="OMA" id="EYRAPCI"/>
<reference evidence="10" key="1">
    <citation type="submission" date="2012-12" db="EMBL/GenBank/DDBJ databases">
        <authorList>
            <person name="Hellsten U."/>
            <person name="Grimwood J."/>
            <person name="Chapman J.A."/>
            <person name="Shapiro H."/>
            <person name="Aerts A."/>
            <person name="Otillar R.P."/>
            <person name="Terry A.Y."/>
            <person name="Boore J.L."/>
            <person name="Simakov O."/>
            <person name="Marletaz F."/>
            <person name="Cho S.-J."/>
            <person name="Edsinger-Gonzales E."/>
            <person name="Havlak P."/>
            <person name="Kuo D.-H."/>
            <person name="Larsson T."/>
            <person name="Lv J."/>
            <person name="Arendt D."/>
            <person name="Savage R."/>
            <person name="Osoegawa K."/>
            <person name="de Jong P."/>
            <person name="Lindberg D.R."/>
            <person name="Seaver E.C."/>
            <person name="Weisblat D.A."/>
            <person name="Putnam N.H."/>
            <person name="Grigoriev I.V."/>
            <person name="Rokhsar D.S."/>
        </authorList>
    </citation>
    <scope>NUCLEOTIDE SEQUENCE</scope>
    <source>
        <strain evidence="10">I ESC-2004</strain>
    </source>
</reference>
<dbReference type="InterPro" id="IPR038765">
    <property type="entry name" value="Papain-like_cys_pep_sf"/>
</dbReference>